<comment type="caution">
    <text evidence="1">The sequence shown here is derived from an EMBL/GenBank/DDBJ whole genome shotgun (WGS) entry which is preliminary data.</text>
</comment>
<proteinExistence type="predicted"/>
<reference evidence="1" key="1">
    <citation type="submission" date="2021-03" db="EMBL/GenBank/DDBJ databases">
        <title>Evolutionary innovations through gain and loss of genes in the ectomycorrhizal Boletales.</title>
        <authorList>
            <person name="Wu G."/>
            <person name="Miyauchi S."/>
            <person name="Morin E."/>
            <person name="Yang Z.-L."/>
            <person name="Xu J."/>
            <person name="Martin F.M."/>
        </authorList>
    </citation>
    <scope>NUCLEOTIDE SEQUENCE</scope>
    <source>
        <strain evidence="1">BR01</strain>
    </source>
</reference>
<dbReference type="OrthoDB" id="2692158at2759"/>
<organism evidence="1 2">
    <name type="scientific">Boletus reticuloceps</name>
    <dbReference type="NCBI Taxonomy" id="495285"/>
    <lineage>
        <taxon>Eukaryota</taxon>
        <taxon>Fungi</taxon>
        <taxon>Dikarya</taxon>
        <taxon>Basidiomycota</taxon>
        <taxon>Agaricomycotina</taxon>
        <taxon>Agaricomycetes</taxon>
        <taxon>Agaricomycetidae</taxon>
        <taxon>Boletales</taxon>
        <taxon>Boletineae</taxon>
        <taxon>Boletaceae</taxon>
        <taxon>Boletoideae</taxon>
        <taxon>Boletus</taxon>
    </lineage>
</organism>
<evidence type="ECO:0000313" key="2">
    <source>
        <dbReference type="Proteomes" id="UP000683000"/>
    </source>
</evidence>
<protein>
    <submittedName>
        <fullName evidence="1">Uncharacterized protein</fullName>
    </submittedName>
</protein>
<dbReference type="Proteomes" id="UP000683000">
    <property type="component" value="Unassembled WGS sequence"/>
</dbReference>
<name>A0A8I3A5F3_9AGAM</name>
<accession>A0A8I3A5F3</accession>
<dbReference type="EMBL" id="JAGFBS010000038">
    <property type="protein sequence ID" value="KAG6371196.1"/>
    <property type="molecule type" value="Genomic_DNA"/>
</dbReference>
<evidence type="ECO:0000313" key="1">
    <source>
        <dbReference type="EMBL" id="KAG6371196.1"/>
    </source>
</evidence>
<gene>
    <name evidence="1" type="ORF">JVT61DRAFT_9819</name>
</gene>
<keyword evidence="2" id="KW-1185">Reference proteome</keyword>
<dbReference type="AlphaFoldDB" id="A0A8I3A5F3"/>
<sequence>MGEDKEIVITDIRAKEPALGLRRLPAGFYTAVHHSGLEWRTENKCSSVSDDVVEWSGPIPLLVLTEVSDRQIISATVCFEVYASFEFQPMLGTGEHLRKLTTTVDQLLDHNAKHVRK</sequence>